<dbReference type="EMBL" id="KE504142">
    <property type="protein sequence ID" value="EPT01395.1"/>
    <property type="molecule type" value="Genomic_DNA"/>
</dbReference>
<dbReference type="Gene3D" id="1.25.40.10">
    <property type="entry name" value="Tetratricopeptide repeat domain"/>
    <property type="match status" value="2"/>
</dbReference>
<dbReference type="PANTHER" id="PTHR12558">
    <property type="entry name" value="CELL DIVISION CYCLE 16,23,27"/>
    <property type="match status" value="1"/>
</dbReference>
<keyword evidence="6" id="KW-0131">Cell cycle</keyword>
<evidence type="ECO:0000256" key="2">
    <source>
        <dbReference type="ARBA" id="ARBA00022737"/>
    </source>
</evidence>
<protein>
    <submittedName>
        <fullName evidence="9">Uncharacterized protein</fullName>
    </submittedName>
</protein>
<dbReference type="InParanoid" id="S8FT78"/>
<evidence type="ECO:0000256" key="5">
    <source>
        <dbReference type="ARBA" id="ARBA00022803"/>
    </source>
</evidence>
<evidence type="ECO:0000313" key="10">
    <source>
        <dbReference type="Proteomes" id="UP000015241"/>
    </source>
</evidence>
<keyword evidence="4" id="KW-0833">Ubl conjugation pathway</keyword>
<evidence type="ECO:0000256" key="7">
    <source>
        <dbReference type="PROSITE-ProRule" id="PRU00339"/>
    </source>
</evidence>
<dbReference type="AlphaFoldDB" id="S8FT78"/>
<evidence type="ECO:0000256" key="3">
    <source>
        <dbReference type="ARBA" id="ARBA00022776"/>
    </source>
</evidence>
<dbReference type="OrthoDB" id="10006270at2759"/>
<dbReference type="Pfam" id="PF12895">
    <property type="entry name" value="ANAPC3"/>
    <property type="match status" value="1"/>
</dbReference>
<feature type="compositionally biased region" description="Basic and acidic residues" evidence="8">
    <location>
        <begin position="611"/>
        <end position="635"/>
    </location>
</feature>
<evidence type="ECO:0000256" key="6">
    <source>
        <dbReference type="ARBA" id="ARBA00023306"/>
    </source>
</evidence>
<dbReference type="InterPro" id="IPR019734">
    <property type="entry name" value="TPR_rpt"/>
</dbReference>
<evidence type="ECO:0000256" key="8">
    <source>
        <dbReference type="SAM" id="MobiDB-lite"/>
    </source>
</evidence>
<dbReference type="GO" id="GO:0005737">
    <property type="term" value="C:cytoplasm"/>
    <property type="evidence" value="ECO:0007669"/>
    <property type="project" value="TreeGrafter"/>
</dbReference>
<keyword evidence="2" id="KW-0677">Repeat</keyword>
<proteinExistence type="predicted"/>
<feature type="repeat" description="TPR" evidence="7">
    <location>
        <begin position="354"/>
        <end position="387"/>
    </location>
</feature>
<dbReference type="HOGENOM" id="CLU_011751_4_1_1"/>
<keyword evidence="5 7" id="KW-0802">TPR repeat</keyword>
<evidence type="ECO:0000313" key="9">
    <source>
        <dbReference type="EMBL" id="EPT01395.1"/>
    </source>
</evidence>
<dbReference type="SMART" id="SM00028">
    <property type="entry name" value="TPR"/>
    <property type="match status" value="5"/>
</dbReference>
<keyword evidence="3" id="KW-0498">Mitosis</keyword>
<sequence length="642" mass="72080">MRLWRHDALMQHLYETAAFWGDKIVNWTNDPNDAFWLAQTYFLTHQYSRAERLLTRPFPTKPPQQTYQPPGTNGHAPAAADSKGKDKEIPFPVPPPNAPIMERLPIGPSEQIDVATRFQDGVSRLVDMSVACRYLCAQCQVRQGKWNEATEMLGEANPFRELGRGGPDAPNIDGGIKMEASMCHLRGLLMLKLNRGDQAKACFMEALVLDVKCFEAFQQLVDGQMMSPDEEWEFVQGLAYKEQTPEDADFMCIMYTSRLRKLKHAEEHTLARTRLVDEYGLGDNPDVLYSFADALYTNFRFADCFTVTSRILGLVDVHAPTLPLHLACMHHLSHLNSKLFILAHDLVEREPENPISWYAVGVWYLSSGKWTEARTYFSKTSLMDPRFAPAWIAFAHSFAHEGEHDHAITAYSTCTRLFTGSHLPLMFVGMEHISLSNLQMADESFTAANIICDADPLLANEQGVLAFSRGEIGLAATLFLRALELAKIVQTSQRAWTNTYLNLGTVYRKLASQATDQNTSYQYLQEAKEAYSVVVKMDPRNQTALAFLGVTSHLLGDIDGAIVKYHETLSIDPINGPVLELLDMALDASAATGPFGGKGAPGGEEMWAQKMREHRDRDKGKEIMTRDYPQPKDADEMSIEIE</sequence>
<evidence type="ECO:0000256" key="4">
    <source>
        <dbReference type="ARBA" id="ARBA00022786"/>
    </source>
</evidence>
<dbReference type="GO" id="GO:0016567">
    <property type="term" value="P:protein ubiquitination"/>
    <property type="evidence" value="ECO:0007669"/>
    <property type="project" value="TreeGrafter"/>
</dbReference>
<dbReference type="SUPFAM" id="SSF48452">
    <property type="entry name" value="TPR-like"/>
    <property type="match status" value="2"/>
</dbReference>
<accession>S8FT78</accession>
<name>S8FT78_FOMSC</name>
<dbReference type="eggNOG" id="KOG1173">
    <property type="taxonomic scope" value="Eukaryota"/>
</dbReference>
<dbReference type="GO" id="GO:0051301">
    <property type="term" value="P:cell division"/>
    <property type="evidence" value="ECO:0007669"/>
    <property type="project" value="UniProtKB-KW"/>
</dbReference>
<dbReference type="GO" id="GO:0005680">
    <property type="term" value="C:anaphase-promoting complex"/>
    <property type="evidence" value="ECO:0007669"/>
    <property type="project" value="TreeGrafter"/>
</dbReference>
<dbReference type="STRING" id="743788.S8FT78"/>
<feature type="region of interest" description="Disordered" evidence="8">
    <location>
        <begin position="611"/>
        <end position="642"/>
    </location>
</feature>
<feature type="compositionally biased region" description="Low complexity" evidence="8">
    <location>
        <begin position="63"/>
        <end position="72"/>
    </location>
</feature>
<dbReference type="Proteomes" id="UP000015241">
    <property type="component" value="Unassembled WGS sequence"/>
</dbReference>
<reference evidence="9 10" key="1">
    <citation type="journal article" date="2012" name="Science">
        <title>The Paleozoic origin of enzymatic lignin decomposition reconstructed from 31 fungal genomes.</title>
        <authorList>
            <person name="Floudas D."/>
            <person name="Binder M."/>
            <person name="Riley R."/>
            <person name="Barry K."/>
            <person name="Blanchette R.A."/>
            <person name="Henrissat B."/>
            <person name="Martinez A.T."/>
            <person name="Otillar R."/>
            <person name="Spatafora J.W."/>
            <person name="Yadav J.S."/>
            <person name="Aerts A."/>
            <person name="Benoit I."/>
            <person name="Boyd A."/>
            <person name="Carlson A."/>
            <person name="Copeland A."/>
            <person name="Coutinho P.M."/>
            <person name="de Vries R.P."/>
            <person name="Ferreira P."/>
            <person name="Findley K."/>
            <person name="Foster B."/>
            <person name="Gaskell J."/>
            <person name="Glotzer D."/>
            <person name="Gorecki P."/>
            <person name="Heitman J."/>
            <person name="Hesse C."/>
            <person name="Hori C."/>
            <person name="Igarashi K."/>
            <person name="Jurgens J.A."/>
            <person name="Kallen N."/>
            <person name="Kersten P."/>
            <person name="Kohler A."/>
            <person name="Kuees U."/>
            <person name="Kumar T.K.A."/>
            <person name="Kuo A."/>
            <person name="LaButti K."/>
            <person name="Larrondo L.F."/>
            <person name="Lindquist E."/>
            <person name="Ling A."/>
            <person name="Lombard V."/>
            <person name="Lucas S."/>
            <person name="Lundell T."/>
            <person name="Martin R."/>
            <person name="McLaughlin D.J."/>
            <person name="Morgenstern I."/>
            <person name="Morin E."/>
            <person name="Murat C."/>
            <person name="Nagy L.G."/>
            <person name="Nolan M."/>
            <person name="Ohm R.A."/>
            <person name="Patyshakuliyeva A."/>
            <person name="Rokas A."/>
            <person name="Ruiz-Duenas F.J."/>
            <person name="Sabat G."/>
            <person name="Salamov A."/>
            <person name="Samejima M."/>
            <person name="Schmutz J."/>
            <person name="Slot J.C."/>
            <person name="St John F."/>
            <person name="Stenlid J."/>
            <person name="Sun H."/>
            <person name="Sun S."/>
            <person name="Syed K."/>
            <person name="Tsang A."/>
            <person name="Wiebenga A."/>
            <person name="Young D."/>
            <person name="Pisabarro A."/>
            <person name="Eastwood D.C."/>
            <person name="Martin F."/>
            <person name="Cullen D."/>
            <person name="Grigoriev I.V."/>
            <person name="Hibbett D.S."/>
        </authorList>
    </citation>
    <scope>NUCLEOTIDE SEQUENCE</scope>
    <source>
        <strain evidence="10">FP-58527</strain>
    </source>
</reference>
<organism evidence="9 10">
    <name type="scientific">Fomitopsis schrenkii</name>
    <name type="common">Brown rot fungus</name>
    <dbReference type="NCBI Taxonomy" id="2126942"/>
    <lineage>
        <taxon>Eukaryota</taxon>
        <taxon>Fungi</taxon>
        <taxon>Dikarya</taxon>
        <taxon>Basidiomycota</taxon>
        <taxon>Agaricomycotina</taxon>
        <taxon>Agaricomycetes</taxon>
        <taxon>Polyporales</taxon>
        <taxon>Fomitopsis</taxon>
    </lineage>
</organism>
<feature type="region of interest" description="Disordered" evidence="8">
    <location>
        <begin position="56"/>
        <end position="89"/>
    </location>
</feature>
<dbReference type="PANTHER" id="PTHR12558:SF9">
    <property type="entry name" value="CELL DIVISION CYCLE PROTEIN 16 HOMOLOG"/>
    <property type="match status" value="1"/>
</dbReference>
<dbReference type="GO" id="GO:0045842">
    <property type="term" value="P:positive regulation of mitotic metaphase/anaphase transition"/>
    <property type="evidence" value="ECO:0007669"/>
    <property type="project" value="TreeGrafter"/>
</dbReference>
<evidence type="ECO:0000256" key="1">
    <source>
        <dbReference type="ARBA" id="ARBA00022618"/>
    </source>
</evidence>
<keyword evidence="10" id="KW-1185">Reference proteome</keyword>
<dbReference type="FunCoup" id="S8FT78">
    <property type="interactions" value="848"/>
</dbReference>
<gene>
    <name evidence="9" type="ORF">FOMPIDRAFT_1161676</name>
</gene>
<keyword evidence="1" id="KW-0132">Cell division</keyword>
<dbReference type="InterPro" id="IPR011990">
    <property type="entry name" value="TPR-like_helical_dom_sf"/>
</dbReference>
<dbReference type="PROSITE" id="PS50005">
    <property type="entry name" value="TPR"/>
    <property type="match status" value="1"/>
</dbReference>
<dbReference type="GO" id="GO:0031145">
    <property type="term" value="P:anaphase-promoting complex-dependent catabolic process"/>
    <property type="evidence" value="ECO:0007669"/>
    <property type="project" value="TreeGrafter"/>
</dbReference>